<dbReference type="Proteomes" id="UP000462621">
    <property type="component" value="Unassembled WGS sequence"/>
</dbReference>
<evidence type="ECO:0000256" key="1">
    <source>
        <dbReference type="PROSITE-ProRule" id="PRU01379"/>
    </source>
</evidence>
<proteinExistence type="inferred from homology"/>
<name>A0A7X4RVC0_9VIBR</name>
<sequence>MSNGDQYKQLSQRGTFTSKPVEYGRSVLGAPLFYFPAQSHSPEAGLIIAGTHGDETASIALLSSALRSIEYSKLSHHLILSVNPDGNQLGVRSNANGVDLNRNFPVNNWDPSGTVYRWNSNCPERNVRLSSGHCKASEPETQALIKVIEHLSPKFVISFHEPLACIDSIDKLGLGERLSDLFQLPLVSNVGYETPGSFGTWCEQICLPNVTLELPAISVDDVTQQYLDAAMQLLTQSRF</sequence>
<dbReference type="Pfam" id="PF00246">
    <property type="entry name" value="Peptidase_M14"/>
    <property type="match status" value="1"/>
</dbReference>
<dbReference type="PROSITE" id="PS52035">
    <property type="entry name" value="PEPTIDASE_M14"/>
    <property type="match status" value="1"/>
</dbReference>
<dbReference type="AlphaFoldDB" id="A0A7X4RVC0"/>
<protein>
    <submittedName>
        <fullName evidence="3">Murein tripeptide amidase MpaA</fullName>
    </submittedName>
</protein>
<comment type="caution">
    <text evidence="3">The sequence shown here is derived from an EMBL/GenBank/DDBJ whole genome shotgun (WGS) entry which is preliminary data.</text>
</comment>
<keyword evidence="4" id="KW-1185">Reference proteome</keyword>
<dbReference type="RefSeq" id="WP_161156251.1">
    <property type="nucleotide sequence ID" value="NZ_WEKT01000023.1"/>
</dbReference>
<dbReference type="InterPro" id="IPR000834">
    <property type="entry name" value="Peptidase_M14"/>
</dbReference>
<organism evidence="3 4">
    <name type="scientific">Vibrio eleionomae</name>
    <dbReference type="NCBI Taxonomy" id="2653505"/>
    <lineage>
        <taxon>Bacteria</taxon>
        <taxon>Pseudomonadati</taxon>
        <taxon>Pseudomonadota</taxon>
        <taxon>Gammaproteobacteria</taxon>
        <taxon>Vibrionales</taxon>
        <taxon>Vibrionaceae</taxon>
        <taxon>Vibrio</taxon>
    </lineage>
</organism>
<evidence type="ECO:0000313" key="4">
    <source>
        <dbReference type="Proteomes" id="UP000462621"/>
    </source>
</evidence>
<comment type="similarity">
    <text evidence="1">Belongs to the peptidase M14 family.</text>
</comment>
<dbReference type="EMBL" id="WEKT01000023">
    <property type="protein sequence ID" value="MZI94135.1"/>
    <property type="molecule type" value="Genomic_DNA"/>
</dbReference>
<gene>
    <name evidence="3" type="primary">mpaA</name>
    <name evidence="3" type="ORF">F9817_13125</name>
</gene>
<evidence type="ECO:0000259" key="2">
    <source>
        <dbReference type="PROSITE" id="PS52035"/>
    </source>
</evidence>
<accession>A0A7X4RVC0</accession>
<dbReference type="Gene3D" id="3.40.630.10">
    <property type="entry name" value="Zn peptidases"/>
    <property type="match status" value="1"/>
</dbReference>
<feature type="active site" description="Proton donor/acceptor" evidence="1">
    <location>
        <position position="213"/>
    </location>
</feature>
<dbReference type="SUPFAM" id="SSF53187">
    <property type="entry name" value="Zn-dependent exopeptidases"/>
    <property type="match status" value="1"/>
</dbReference>
<dbReference type="GO" id="GO:0006508">
    <property type="term" value="P:proteolysis"/>
    <property type="evidence" value="ECO:0007669"/>
    <property type="project" value="InterPro"/>
</dbReference>
<reference evidence="3 4" key="1">
    <citation type="submission" date="2019-10" db="EMBL/GenBank/DDBJ databases">
        <title>Vibrio sp. nov. isolated from a shrimp pond.</title>
        <authorList>
            <person name="Gomez-Gil B."/>
            <person name="Enciso-Ibarra J."/>
            <person name="Enciso-Ibarra K."/>
            <person name="Bolan-Mejia C."/>
        </authorList>
    </citation>
    <scope>NUCLEOTIDE SEQUENCE [LARGE SCALE GENOMIC DNA]</scope>
    <source>
        <strain evidence="3 4">CAIM 722</strain>
    </source>
</reference>
<dbReference type="GO" id="GO:0008270">
    <property type="term" value="F:zinc ion binding"/>
    <property type="evidence" value="ECO:0007669"/>
    <property type="project" value="InterPro"/>
</dbReference>
<evidence type="ECO:0000313" key="3">
    <source>
        <dbReference type="EMBL" id="MZI94135.1"/>
    </source>
</evidence>
<dbReference type="GO" id="GO:0004181">
    <property type="term" value="F:metallocarboxypeptidase activity"/>
    <property type="evidence" value="ECO:0007669"/>
    <property type="project" value="InterPro"/>
</dbReference>
<feature type="domain" description="Peptidase M14" evidence="2">
    <location>
        <begin position="1"/>
        <end position="237"/>
    </location>
</feature>
<dbReference type="NCBIfam" id="NF007897">
    <property type="entry name" value="PRK10602.1"/>
    <property type="match status" value="1"/>
</dbReference>